<dbReference type="Proteomes" id="UP000026962">
    <property type="component" value="Chromosome 1"/>
</dbReference>
<name>A0A0E0JHQ3_ORYPU</name>
<accession>A0A0E0JHQ3</accession>
<reference evidence="1" key="1">
    <citation type="submission" date="2015-04" db="UniProtKB">
        <authorList>
            <consortium name="EnsemblPlants"/>
        </authorList>
    </citation>
    <scope>IDENTIFICATION</scope>
</reference>
<evidence type="ECO:0000313" key="2">
    <source>
        <dbReference type="Proteomes" id="UP000026962"/>
    </source>
</evidence>
<reference evidence="1" key="2">
    <citation type="submission" date="2018-05" db="EMBL/GenBank/DDBJ databases">
        <title>OpunRS2 (Oryza punctata Reference Sequence Version 2).</title>
        <authorList>
            <person name="Zhang J."/>
            <person name="Kudrna D."/>
            <person name="Lee S."/>
            <person name="Talag J."/>
            <person name="Welchert J."/>
            <person name="Wing R.A."/>
        </authorList>
    </citation>
    <scope>NUCLEOTIDE SEQUENCE [LARGE SCALE GENOMIC DNA]</scope>
</reference>
<dbReference type="Gramene" id="OPUNC01G12890.1">
    <property type="protein sequence ID" value="OPUNC01G12890.1"/>
    <property type="gene ID" value="OPUNC01G12890"/>
</dbReference>
<proteinExistence type="predicted"/>
<organism evidence="1">
    <name type="scientific">Oryza punctata</name>
    <name type="common">Red rice</name>
    <dbReference type="NCBI Taxonomy" id="4537"/>
    <lineage>
        <taxon>Eukaryota</taxon>
        <taxon>Viridiplantae</taxon>
        <taxon>Streptophyta</taxon>
        <taxon>Embryophyta</taxon>
        <taxon>Tracheophyta</taxon>
        <taxon>Spermatophyta</taxon>
        <taxon>Magnoliopsida</taxon>
        <taxon>Liliopsida</taxon>
        <taxon>Poales</taxon>
        <taxon>Poaceae</taxon>
        <taxon>BOP clade</taxon>
        <taxon>Oryzoideae</taxon>
        <taxon>Oryzeae</taxon>
        <taxon>Oryzinae</taxon>
        <taxon>Oryza</taxon>
    </lineage>
</organism>
<keyword evidence="2" id="KW-1185">Reference proteome</keyword>
<sequence>MSIDDMLSAILKKLEMLDVLEAKMDNMLLQEDSMTSFGDGLTSDTMAPAISSTRIVGESEKVVDKAITSLAAATSTQPFPLAAFAMEQEVTVQQKMEQSDARSLAVSWGSQPPAPTSTVIAAQRPTQPLRNATWARFSGEMALFPHASARFLEADGMKQCAAAAWETARRLRGT</sequence>
<protein>
    <submittedName>
        <fullName evidence="1">Uncharacterized protein</fullName>
    </submittedName>
</protein>
<dbReference type="HOGENOM" id="CLU_1542540_0_0_1"/>
<dbReference type="AlphaFoldDB" id="A0A0E0JHQ3"/>
<evidence type="ECO:0000313" key="1">
    <source>
        <dbReference type="EnsemblPlants" id="OPUNC01G12890.1"/>
    </source>
</evidence>
<dbReference type="EnsemblPlants" id="OPUNC01G12890.1">
    <property type="protein sequence ID" value="OPUNC01G12890.1"/>
    <property type="gene ID" value="OPUNC01G12890"/>
</dbReference>